<dbReference type="CDD" id="cd00616">
    <property type="entry name" value="AHBA_syn"/>
    <property type="match status" value="1"/>
</dbReference>
<dbReference type="InterPro" id="IPR015424">
    <property type="entry name" value="PyrdxlP-dep_Trfase"/>
</dbReference>
<dbReference type="InterPro" id="IPR015422">
    <property type="entry name" value="PyrdxlP-dep_Trfase_small"/>
</dbReference>
<gene>
    <name evidence="4" type="ORF">GCM10010917_18270</name>
</gene>
<organism evidence="4 5">
    <name type="scientific">Paenibacillus physcomitrellae</name>
    <dbReference type="NCBI Taxonomy" id="1619311"/>
    <lineage>
        <taxon>Bacteria</taxon>
        <taxon>Bacillati</taxon>
        <taxon>Bacillota</taxon>
        <taxon>Bacilli</taxon>
        <taxon>Bacillales</taxon>
        <taxon>Paenibacillaceae</taxon>
        <taxon>Paenibacillus</taxon>
    </lineage>
</organism>
<dbReference type="EMBL" id="BMHF01000005">
    <property type="protein sequence ID" value="GGA33449.1"/>
    <property type="molecule type" value="Genomic_DNA"/>
</dbReference>
<reference evidence="5" key="1">
    <citation type="journal article" date="2019" name="Int. J. Syst. Evol. Microbiol.">
        <title>The Global Catalogue of Microorganisms (GCM) 10K type strain sequencing project: providing services to taxonomists for standard genome sequencing and annotation.</title>
        <authorList>
            <consortium name="The Broad Institute Genomics Platform"/>
            <consortium name="The Broad Institute Genome Sequencing Center for Infectious Disease"/>
            <person name="Wu L."/>
            <person name="Ma J."/>
        </authorList>
    </citation>
    <scope>NUCLEOTIDE SEQUENCE [LARGE SCALE GENOMIC DNA]</scope>
    <source>
        <strain evidence="5">CGMCC 1.15044</strain>
    </source>
</reference>
<comment type="similarity">
    <text evidence="2 3">Belongs to the DegT/DnrJ/EryC1 family.</text>
</comment>
<dbReference type="Gene3D" id="3.90.1150.10">
    <property type="entry name" value="Aspartate Aminotransferase, domain 1"/>
    <property type="match status" value="1"/>
</dbReference>
<dbReference type="RefSeq" id="WP_094094946.1">
    <property type="nucleotide sequence ID" value="NZ_BMHF01000005.1"/>
</dbReference>
<name>A0ABQ1FXL8_9BACL</name>
<dbReference type="GO" id="GO:0008483">
    <property type="term" value="F:transaminase activity"/>
    <property type="evidence" value="ECO:0007669"/>
    <property type="project" value="UniProtKB-KW"/>
</dbReference>
<sequence>METRRVSRERIPVLDLNREVRELKPRILQAVEDILDKGVFIMGEQVKRLEQECAAELDAAYAVALNSGTDALMIALLAAGIGPGDEVITTPFTFFATAEAISRVGAEPVFVDVDRDTFNLDLTQLEQAVTPRTKAVIPVHLFGQTADMKGLMAIADARGLIVIEDAAQAFGAEHLGRKAGTIGHMGCFSFFPSKNLGAYGDGGLLVTNDADLAEKARMLRAHGSRIKYYNEMIGLNSRLDEMQAAILRVKLPYAAEWNERRRRAAALYNELLSDIPELQCPACAPGMKHVYHQYTLRVSKGLRDSLQAALDEAGISTAVYYPVPVHRLPVYASIKVSLPAAEQLADEVLSLPIGPYLDAETQLFIAGKIAEHFR</sequence>
<dbReference type="Proteomes" id="UP000609323">
    <property type="component" value="Unassembled WGS sequence"/>
</dbReference>
<dbReference type="PIRSF" id="PIRSF000390">
    <property type="entry name" value="PLP_StrS"/>
    <property type="match status" value="1"/>
</dbReference>
<accession>A0ABQ1FXL8</accession>
<dbReference type="PANTHER" id="PTHR30244:SF36">
    <property type="entry name" value="3-OXO-GLUCOSE-6-PHOSPHATE:GLUTAMATE AMINOTRANSFERASE"/>
    <property type="match status" value="1"/>
</dbReference>
<dbReference type="Gene3D" id="3.40.640.10">
    <property type="entry name" value="Type I PLP-dependent aspartate aminotransferase-like (Major domain)"/>
    <property type="match status" value="1"/>
</dbReference>
<protein>
    <submittedName>
        <fullName evidence="4">Aminotransferase</fullName>
    </submittedName>
</protein>
<keyword evidence="5" id="KW-1185">Reference proteome</keyword>
<evidence type="ECO:0000313" key="4">
    <source>
        <dbReference type="EMBL" id="GGA33449.1"/>
    </source>
</evidence>
<keyword evidence="1 3" id="KW-0663">Pyridoxal phosphate</keyword>
<keyword evidence="4" id="KW-0032">Aminotransferase</keyword>
<dbReference type="Pfam" id="PF01041">
    <property type="entry name" value="DegT_DnrJ_EryC1"/>
    <property type="match status" value="1"/>
</dbReference>
<keyword evidence="4" id="KW-0808">Transferase</keyword>
<dbReference type="PANTHER" id="PTHR30244">
    <property type="entry name" value="TRANSAMINASE"/>
    <property type="match status" value="1"/>
</dbReference>
<evidence type="ECO:0000256" key="1">
    <source>
        <dbReference type="ARBA" id="ARBA00022898"/>
    </source>
</evidence>
<dbReference type="InterPro" id="IPR000653">
    <property type="entry name" value="DegT/StrS_aminotransferase"/>
</dbReference>
<evidence type="ECO:0000256" key="3">
    <source>
        <dbReference type="RuleBase" id="RU004508"/>
    </source>
</evidence>
<dbReference type="InterPro" id="IPR015421">
    <property type="entry name" value="PyrdxlP-dep_Trfase_major"/>
</dbReference>
<proteinExistence type="inferred from homology"/>
<comment type="caution">
    <text evidence="4">The sequence shown here is derived from an EMBL/GenBank/DDBJ whole genome shotgun (WGS) entry which is preliminary data.</text>
</comment>
<dbReference type="SUPFAM" id="SSF53383">
    <property type="entry name" value="PLP-dependent transferases"/>
    <property type="match status" value="1"/>
</dbReference>
<evidence type="ECO:0000256" key="2">
    <source>
        <dbReference type="ARBA" id="ARBA00037999"/>
    </source>
</evidence>
<evidence type="ECO:0000313" key="5">
    <source>
        <dbReference type="Proteomes" id="UP000609323"/>
    </source>
</evidence>